<feature type="transmembrane region" description="Helical" evidence="5">
    <location>
        <begin position="294"/>
        <end position="318"/>
    </location>
</feature>
<dbReference type="PANTHER" id="PTHR11662">
    <property type="entry name" value="SOLUTE CARRIER FAMILY 17"/>
    <property type="match status" value="1"/>
</dbReference>
<reference evidence="7" key="1">
    <citation type="submission" date="2022-01" db="EMBL/GenBank/DDBJ databases">
        <authorList>
            <person name="Braso-Vives M."/>
        </authorList>
    </citation>
    <scope>NUCLEOTIDE SEQUENCE</scope>
</reference>
<feature type="transmembrane region" description="Helical" evidence="5">
    <location>
        <begin position="169"/>
        <end position="190"/>
    </location>
</feature>
<dbReference type="Pfam" id="PF07690">
    <property type="entry name" value="MFS_1"/>
    <property type="match status" value="1"/>
</dbReference>
<feature type="transmembrane region" description="Helical" evidence="5">
    <location>
        <begin position="368"/>
        <end position="387"/>
    </location>
</feature>
<organism evidence="7 8">
    <name type="scientific">Branchiostoma lanceolatum</name>
    <name type="common">Common lancelet</name>
    <name type="synonym">Amphioxus lanceolatum</name>
    <dbReference type="NCBI Taxonomy" id="7740"/>
    <lineage>
        <taxon>Eukaryota</taxon>
        <taxon>Metazoa</taxon>
        <taxon>Chordata</taxon>
        <taxon>Cephalochordata</taxon>
        <taxon>Leptocardii</taxon>
        <taxon>Amphioxiformes</taxon>
        <taxon>Branchiostomatidae</taxon>
        <taxon>Branchiostoma</taxon>
    </lineage>
</organism>
<dbReference type="OrthoDB" id="2985014at2759"/>
<dbReference type="GO" id="GO:0006820">
    <property type="term" value="P:monoatomic anion transport"/>
    <property type="evidence" value="ECO:0007669"/>
    <property type="project" value="TreeGrafter"/>
</dbReference>
<sequence length="527" mass="57994">MACSQRMTCCIPTRYSLAVLLMGMMIHFFALRSNFSIIVVAMVKHSPNIEGNSSRENGCSVNTTQDIKYSTHENNTAEFLTFNLYIEPGKVRHANSTDHDSQERFSWDPITQGRIIGAYSYGHVLSQVLGGFLEARFGGKKVLGLSILLSSVLTLLTPAAAFAGEWWLFAVRVVVGFVQGVVYPCTFGILSRWAPPSERGRLLAIVTIGETLGVFVGFSLTAHLITQFGWAVTLYITGVAGLAFCCIWCLLAFDSPDVHPRITEAEKKYIECNLERTRKGRKIPWLKMLSSPHLWVLIYIHCTDGWGFFMMLACLPLYMDTILNFNLDTNGALSTLPYLTLLASRILSSLIIDPVIKRSGFKKVNIRKTCTLALVGVAACFVAVGHVRCDSTAAIAMLCLSTIMQGVMIPGFFPSFTELTLDFSGVAFGISNTIANCAGFIVPLMVGILTDENQTVEAWQKVFYISAAISVSGSVMALAFLRTDPVSWAQDPDEGKLSQTARDKLLIDKNDDEKEGAWALLVYETTV</sequence>
<evidence type="ECO:0000313" key="8">
    <source>
        <dbReference type="Proteomes" id="UP000838412"/>
    </source>
</evidence>
<evidence type="ECO:0000256" key="5">
    <source>
        <dbReference type="SAM" id="Phobius"/>
    </source>
</evidence>
<dbReference type="InterPro" id="IPR050382">
    <property type="entry name" value="MFS_Na/Anion_cotransporter"/>
</dbReference>
<feature type="domain" description="Major facilitator superfamily (MFS) profile" evidence="6">
    <location>
        <begin position="20"/>
        <end position="485"/>
    </location>
</feature>
<dbReference type="InterPro" id="IPR036259">
    <property type="entry name" value="MFS_trans_sf"/>
</dbReference>
<evidence type="ECO:0000256" key="4">
    <source>
        <dbReference type="ARBA" id="ARBA00023136"/>
    </source>
</evidence>
<dbReference type="InterPro" id="IPR020846">
    <property type="entry name" value="MFS_dom"/>
</dbReference>
<dbReference type="GO" id="GO:0016324">
    <property type="term" value="C:apical plasma membrane"/>
    <property type="evidence" value="ECO:0007669"/>
    <property type="project" value="TreeGrafter"/>
</dbReference>
<name>A0A8J9ZBY8_BRALA</name>
<proteinExistence type="predicted"/>
<protein>
    <submittedName>
        <fullName evidence="7">SLC17A5 protein</fullName>
    </submittedName>
</protein>
<feature type="transmembrane region" description="Helical" evidence="5">
    <location>
        <begin position="142"/>
        <end position="163"/>
    </location>
</feature>
<dbReference type="EMBL" id="OV696703">
    <property type="protein sequence ID" value="CAH1250650.1"/>
    <property type="molecule type" value="Genomic_DNA"/>
</dbReference>
<dbReference type="PANTHER" id="PTHR11662:SF454">
    <property type="entry name" value="SIALIN-LIKE"/>
    <property type="match status" value="1"/>
</dbReference>
<dbReference type="PROSITE" id="PS50850">
    <property type="entry name" value="MFS"/>
    <property type="match status" value="1"/>
</dbReference>
<feature type="transmembrane region" description="Helical" evidence="5">
    <location>
        <begin position="202"/>
        <end position="226"/>
    </location>
</feature>
<feature type="transmembrane region" description="Helical" evidence="5">
    <location>
        <begin position="462"/>
        <end position="481"/>
    </location>
</feature>
<evidence type="ECO:0000313" key="7">
    <source>
        <dbReference type="EMBL" id="CAH1250650.1"/>
    </source>
</evidence>
<feature type="transmembrane region" description="Helical" evidence="5">
    <location>
        <begin position="232"/>
        <end position="253"/>
    </location>
</feature>
<dbReference type="GO" id="GO:0022857">
    <property type="term" value="F:transmembrane transporter activity"/>
    <property type="evidence" value="ECO:0007669"/>
    <property type="project" value="InterPro"/>
</dbReference>
<dbReference type="InterPro" id="IPR011701">
    <property type="entry name" value="MFS"/>
</dbReference>
<dbReference type="FunFam" id="1.20.1250.20:FF:000725">
    <property type="entry name" value="Uncharacterized protein"/>
    <property type="match status" value="1"/>
</dbReference>
<gene>
    <name evidence="7" type="primary">SLC17A5</name>
    <name evidence="7" type="ORF">BLAG_LOCUS11302</name>
</gene>
<keyword evidence="4 5" id="KW-0472">Membrane</keyword>
<accession>A0A8J9ZBY8</accession>
<evidence type="ECO:0000259" key="6">
    <source>
        <dbReference type="PROSITE" id="PS50850"/>
    </source>
</evidence>
<keyword evidence="8" id="KW-1185">Reference proteome</keyword>
<dbReference type="SUPFAM" id="SSF103473">
    <property type="entry name" value="MFS general substrate transporter"/>
    <property type="match status" value="1"/>
</dbReference>
<dbReference type="Gene3D" id="1.20.1250.20">
    <property type="entry name" value="MFS general substrate transporter like domains"/>
    <property type="match status" value="2"/>
</dbReference>
<dbReference type="Proteomes" id="UP000838412">
    <property type="component" value="Chromosome 18"/>
</dbReference>
<evidence type="ECO:0000256" key="2">
    <source>
        <dbReference type="ARBA" id="ARBA00022692"/>
    </source>
</evidence>
<keyword evidence="2 5" id="KW-0812">Transmembrane</keyword>
<keyword evidence="3 5" id="KW-1133">Transmembrane helix</keyword>
<feature type="transmembrane region" description="Helical" evidence="5">
    <location>
        <begin position="393"/>
        <end position="413"/>
    </location>
</feature>
<comment type="subcellular location">
    <subcellularLocation>
        <location evidence="1">Membrane</location>
        <topology evidence="1">Multi-pass membrane protein</topology>
    </subcellularLocation>
</comment>
<feature type="transmembrane region" description="Helical" evidence="5">
    <location>
        <begin position="338"/>
        <end position="356"/>
    </location>
</feature>
<evidence type="ECO:0000256" key="1">
    <source>
        <dbReference type="ARBA" id="ARBA00004141"/>
    </source>
</evidence>
<dbReference type="AlphaFoldDB" id="A0A8J9ZBY8"/>
<feature type="transmembrane region" description="Helical" evidence="5">
    <location>
        <begin position="425"/>
        <end position="450"/>
    </location>
</feature>
<evidence type="ECO:0000256" key="3">
    <source>
        <dbReference type="ARBA" id="ARBA00022989"/>
    </source>
</evidence>